<comment type="caution">
    <text evidence="1">The sequence shown here is derived from an EMBL/GenBank/DDBJ whole genome shotgun (WGS) entry which is preliminary data.</text>
</comment>
<protein>
    <submittedName>
        <fullName evidence="1">Uncharacterized protein</fullName>
    </submittedName>
</protein>
<dbReference type="EMBL" id="CAAALY010001110">
    <property type="protein sequence ID" value="VEL07148.1"/>
    <property type="molecule type" value="Genomic_DNA"/>
</dbReference>
<name>A0A3S4ZU30_9PLAT</name>
<dbReference type="Proteomes" id="UP000784294">
    <property type="component" value="Unassembled WGS sequence"/>
</dbReference>
<accession>A0A3S4ZU30</accession>
<organism evidence="1 2">
    <name type="scientific">Protopolystoma xenopodis</name>
    <dbReference type="NCBI Taxonomy" id="117903"/>
    <lineage>
        <taxon>Eukaryota</taxon>
        <taxon>Metazoa</taxon>
        <taxon>Spiralia</taxon>
        <taxon>Lophotrochozoa</taxon>
        <taxon>Platyhelminthes</taxon>
        <taxon>Monogenea</taxon>
        <taxon>Polyopisthocotylea</taxon>
        <taxon>Polystomatidea</taxon>
        <taxon>Polystomatidae</taxon>
        <taxon>Protopolystoma</taxon>
    </lineage>
</organism>
<evidence type="ECO:0000313" key="1">
    <source>
        <dbReference type="EMBL" id="VEL07148.1"/>
    </source>
</evidence>
<gene>
    <name evidence="1" type="ORF">PXEA_LOCUS588</name>
</gene>
<sequence length="162" mass="18865">MRAILWHSWYRLRSDRVTRQTPVGHIIFGLVECCVRTYCHGHDWATSRRAFWSSRGLFHINFCCVLVSVFLTRESYSIVEYVTNWKKRTSKISEKLVQDGPGIQSDVRRQRFFKATVMDASCDEVLISRYLTPLNPPDGFLPTEENGFTLDEAMVSLYIFDA</sequence>
<evidence type="ECO:0000313" key="2">
    <source>
        <dbReference type="Proteomes" id="UP000784294"/>
    </source>
</evidence>
<proteinExistence type="predicted"/>
<keyword evidence="2" id="KW-1185">Reference proteome</keyword>
<reference evidence="1" key="1">
    <citation type="submission" date="2018-11" db="EMBL/GenBank/DDBJ databases">
        <authorList>
            <consortium name="Pathogen Informatics"/>
        </authorList>
    </citation>
    <scope>NUCLEOTIDE SEQUENCE</scope>
</reference>
<dbReference type="OrthoDB" id="2162143at2759"/>
<dbReference type="AlphaFoldDB" id="A0A3S4ZU30"/>